<dbReference type="InParanoid" id="A0A061DHJ1"/>
<accession>A0A061DHJ1</accession>
<dbReference type="PRINTS" id="PR00447">
    <property type="entry name" value="NATRESASSCMP"/>
</dbReference>
<dbReference type="EMBL" id="CM001879">
    <property type="protein sequence ID" value="EOX91905.1"/>
    <property type="molecule type" value="Genomic_DNA"/>
</dbReference>
<dbReference type="AlphaFoldDB" id="A0A061DHJ1"/>
<dbReference type="Proteomes" id="UP000026915">
    <property type="component" value="Chromosome 1"/>
</dbReference>
<evidence type="ECO:0000256" key="2">
    <source>
        <dbReference type="ARBA" id="ARBA00009965"/>
    </source>
</evidence>
<evidence type="ECO:0000256" key="3">
    <source>
        <dbReference type="ARBA" id="ARBA00022692"/>
    </source>
</evidence>
<dbReference type="Pfam" id="PF01566">
    <property type="entry name" value="Nramp"/>
    <property type="match status" value="2"/>
</dbReference>
<evidence type="ECO:0000313" key="7">
    <source>
        <dbReference type="EMBL" id="EOX91905.1"/>
    </source>
</evidence>
<evidence type="ECO:0000256" key="6">
    <source>
        <dbReference type="SAM" id="Phobius"/>
    </source>
</evidence>
<evidence type="ECO:0000256" key="4">
    <source>
        <dbReference type="ARBA" id="ARBA00022989"/>
    </source>
</evidence>
<dbReference type="InterPro" id="IPR001046">
    <property type="entry name" value="NRAMP_fam"/>
</dbReference>
<dbReference type="GO" id="GO:0016020">
    <property type="term" value="C:membrane"/>
    <property type="evidence" value="ECO:0007669"/>
    <property type="project" value="UniProtKB-SubCell"/>
</dbReference>
<feature type="transmembrane region" description="Helical" evidence="6">
    <location>
        <begin position="67"/>
        <end position="88"/>
    </location>
</feature>
<evidence type="ECO:0000256" key="1">
    <source>
        <dbReference type="ARBA" id="ARBA00004141"/>
    </source>
</evidence>
<sequence length="316" mass="34403">MTSNRQQLPRLLEAAGSYKLQRSAAQLQDLQAYDREDCQTAVTKAVFSYQMQPNLIQLIGTAFALQILFKVPMWVGVLLAGLSTLLLLGLQRYGIRKLEIVIGSLVAVVGGCFFSVMVRASPSAKEIMTGMFVPKLSSDQATKNAIALLGALIVPHKPFLPSALVISRKIPHSFEGIRIRNALGDWSSKPYAISLLASGQSSTTNLKLALLFSPRGFLGMKMELWLRNLITRFIAIAPSLLACIIGGSSGPARLIIIASVTLITWLFVTGINMYFISASFMGWTKNNNRTGDYATSILAGIVVIPIMMLYTTNSVI</sequence>
<dbReference type="HOGENOM" id="CLU_881126_0_0_1"/>
<feature type="transmembrane region" description="Helical" evidence="6">
    <location>
        <begin position="254"/>
        <end position="281"/>
    </location>
</feature>
<evidence type="ECO:0000313" key="8">
    <source>
        <dbReference type="Proteomes" id="UP000026915"/>
    </source>
</evidence>
<feature type="transmembrane region" description="Helical" evidence="6">
    <location>
        <begin position="100"/>
        <end position="118"/>
    </location>
</feature>
<comment type="subcellular location">
    <subcellularLocation>
        <location evidence="1">Membrane</location>
        <topology evidence="1">Multi-pass membrane protein</topology>
    </subcellularLocation>
</comment>
<comment type="similarity">
    <text evidence="2">Belongs to the NRAMP (TC 2.A.55) family.</text>
</comment>
<dbReference type="PANTHER" id="PTHR11706:SF99">
    <property type="entry name" value="METAL TRANSPORTER NRAMP5-LIKE"/>
    <property type="match status" value="1"/>
</dbReference>
<reference evidence="7 8" key="1">
    <citation type="journal article" date="2013" name="Genome Biol.">
        <title>The genome sequence of the most widely cultivated cacao type and its use to identify candidate genes regulating pod color.</title>
        <authorList>
            <person name="Motamayor J.C."/>
            <person name="Mockaitis K."/>
            <person name="Schmutz J."/>
            <person name="Haiminen N."/>
            <person name="Iii D.L."/>
            <person name="Cornejo O."/>
            <person name="Findley S.D."/>
            <person name="Zheng P."/>
            <person name="Utro F."/>
            <person name="Royaert S."/>
            <person name="Saski C."/>
            <person name="Jenkins J."/>
            <person name="Podicheti R."/>
            <person name="Zhao M."/>
            <person name="Scheffler B.E."/>
            <person name="Stack J.C."/>
            <person name="Feltus F.A."/>
            <person name="Mustiga G.M."/>
            <person name="Amores F."/>
            <person name="Phillips W."/>
            <person name="Marelli J.P."/>
            <person name="May G.D."/>
            <person name="Shapiro H."/>
            <person name="Ma J."/>
            <person name="Bustamante C.D."/>
            <person name="Schnell R.J."/>
            <person name="Main D."/>
            <person name="Gilbert D."/>
            <person name="Parida L."/>
            <person name="Kuhn D.N."/>
        </authorList>
    </citation>
    <scope>NUCLEOTIDE SEQUENCE [LARGE SCALE GENOMIC DNA]</scope>
    <source>
        <strain evidence="8">cv. Matina 1-6</strain>
    </source>
</reference>
<dbReference type="PANTHER" id="PTHR11706">
    <property type="entry name" value="SOLUTE CARRIER PROTEIN FAMILY 11 MEMBER"/>
    <property type="match status" value="1"/>
</dbReference>
<dbReference type="OMA" id="INMYFIS"/>
<evidence type="ECO:0000256" key="5">
    <source>
        <dbReference type="ARBA" id="ARBA00023136"/>
    </source>
</evidence>
<keyword evidence="5 6" id="KW-0472">Membrane</keyword>
<keyword evidence="8" id="KW-1185">Reference proteome</keyword>
<dbReference type="Gramene" id="EOX91905">
    <property type="protein sequence ID" value="EOX91905"/>
    <property type="gene ID" value="TCM_000963"/>
</dbReference>
<keyword evidence="4 6" id="KW-1133">Transmembrane helix</keyword>
<dbReference type="eggNOG" id="KOG1291">
    <property type="taxonomic scope" value="Eukaryota"/>
</dbReference>
<proteinExistence type="inferred from homology"/>
<gene>
    <name evidence="7" type="ORF">TCM_000963</name>
</gene>
<protein>
    <submittedName>
        <fullName evidence="7">Nramp transporter, putative</fullName>
    </submittedName>
</protein>
<keyword evidence="3 6" id="KW-0812">Transmembrane</keyword>
<organism evidence="7 8">
    <name type="scientific">Theobroma cacao</name>
    <name type="common">Cacao</name>
    <name type="synonym">Cocoa</name>
    <dbReference type="NCBI Taxonomy" id="3641"/>
    <lineage>
        <taxon>Eukaryota</taxon>
        <taxon>Viridiplantae</taxon>
        <taxon>Streptophyta</taxon>
        <taxon>Embryophyta</taxon>
        <taxon>Tracheophyta</taxon>
        <taxon>Spermatophyta</taxon>
        <taxon>Magnoliopsida</taxon>
        <taxon>eudicotyledons</taxon>
        <taxon>Gunneridae</taxon>
        <taxon>Pentapetalae</taxon>
        <taxon>rosids</taxon>
        <taxon>malvids</taxon>
        <taxon>Malvales</taxon>
        <taxon>Malvaceae</taxon>
        <taxon>Byttnerioideae</taxon>
        <taxon>Theobroma</taxon>
    </lineage>
</organism>
<dbReference type="GO" id="GO:0046873">
    <property type="term" value="F:metal ion transmembrane transporter activity"/>
    <property type="evidence" value="ECO:0007669"/>
    <property type="project" value="InterPro"/>
</dbReference>
<name>A0A061DHJ1_THECC</name>
<feature type="transmembrane region" description="Helical" evidence="6">
    <location>
        <begin position="229"/>
        <end position="248"/>
    </location>
</feature>
<dbReference type="STRING" id="3641.A0A061DHJ1"/>
<feature type="transmembrane region" description="Helical" evidence="6">
    <location>
        <begin position="293"/>
        <end position="311"/>
    </location>
</feature>